<dbReference type="HOGENOM" id="CLU_2976295_0_0_0"/>
<gene>
    <name evidence="1" type="ordered locus">RB5433</name>
</gene>
<proteinExistence type="predicted"/>
<accession>Q7URV3</accession>
<protein>
    <submittedName>
        <fullName evidence="1">Uncharacterized protein</fullName>
    </submittedName>
</protein>
<reference evidence="1 2" key="1">
    <citation type="journal article" date="2003" name="Proc. Natl. Acad. Sci. U.S.A.">
        <title>Complete genome sequence of the marine planctomycete Pirellula sp. strain 1.</title>
        <authorList>
            <person name="Gloeckner F.O."/>
            <person name="Kube M."/>
            <person name="Bauer M."/>
            <person name="Teeling H."/>
            <person name="Lombardot T."/>
            <person name="Ludwig W."/>
            <person name="Gade D."/>
            <person name="Beck A."/>
            <person name="Borzym K."/>
            <person name="Heitmann K."/>
            <person name="Rabus R."/>
            <person name="Schlesner H."/>
            <person name="Amann R."/>
            <person name="Reinhardt R."/>
        </authorList>
    </citation>
    <scope>NUCLEOTIDE SEQUENCE [LARGE SCALE GENOMIC DNA]</scope>
    <source>
        <strain evidence="2">DSM 10527 / NCIMB 13988 / SH1</strain>
    </source>
</reference>
<dbReference type="KEGG" id="rba:RB5433"/>
<dbReference type="AlphaFoldDB" id="Q7URV3"/>
<dbReference type="InParanoid" id="Q7URV3"/>
<evidence type="ECO:0000313" key="2">
    <source>
        <dbReference type="Proteomes" id="UP000001025"/>
    </source>
</evidence>
<name>Q7URV3_RHOBA</name>
<dbReference type="EnsemblBacteria" id="CAD74234">
    <property type="protein sequence ID" value="CAD74234"/>
    <property type="gene ID" value="RB5433"/>
</dbReference>
<dbReference type="EMBL" id="BX294142">
    <property type="protein sequence ID" value="CAD74234.1"/>
    <property type="molecule type" value="Genomic_DNA"/>
</dbReference>
<sequence length="58" mass="6997">MSRRKRPRMSGTKQARLIRRVVRSAHKKTTRRESRGFVFGSSKWLSERRPIRLSCVRR</sequence>
<keyword evidence="2" id="KW-1185">Reference proteome</keyword>
<evidence type="ECO:0000313" key="1">
    <source>
        <dbReference type="EMBL" id="CAD74234.1"/>
    </source>
</evidence>
<organism evidence="1 2">
    <name type="scientific">Rhodopirellula baltica (strain DSM 10527 / NCIMB 13988 / SH1)</name>
    <dbReference type="NCBI Taxonomy" id="243090"/>
    <lineage>
        <taxon>Bacteria</taxon>
        <taxon>Pseudomonadati</taxon>
        <taxon>Planctomycetota</taxon>
        <taxon>Planctomycetia</taxon>
        <taxon>Pirellulales</taxon>
        <taxon>Pirellulaceae</taxon>
        <taxon>Rhodopirellula</taxon>
    </lineage>
</organism>
<dbReference type="Proteomes" id="UP000001025">
    <property type="component" value="Chromosome"/>
</dbReference>